<protein>
    <submittedName>
        <fullName evidence="4">NADPH2:quinone reductase</fullName>
    </submittedName>
</protein>
<dbReference type="SMART" id="SM00829">
    <property type="entry name" value="PKS_ER"/>
    <property type="match status" value="1"/>
</dbReference>
<evidence type="ECO:0000259" key="3">
    <source>
        <dbReference type="SMART" id="SM00829"/>
    </source>
</evidence>
<evidence type="ECO:0000313" key="5">
    <source>
        <dbReference type="Proteomes" id="UP000272400"/>
    </source>
</evidence>
<dbReference type="Pfam" id="PF08240">
    <property type="entry name" value="ADH_N"/>
    <property type="match status" value="1"/>
</dbReference>
<dbReference type="InterPro" id="IPR036291">
    <property type="entry name" value="NAD(P)-bd_dom_sf"/>
</dbReference>
<keyword evidence="1" id="KW-0521">NADP</keyword>
<dbReference type="Pfam" id="PF13602">
    <property type="entry name" value="ADH_zinc_N_2"/>
    <property type="match status" value="1"/>
</dbReference>
<dbReference type="PANTHER" id="PTHR48106">
    <property type="entry name" value="QUINONE OXIDOREDUCTASE PIG3-RELATED"/>
    <property type="match status" value="1"/>
</dbReference>
<dbReference type="RefSeq" id="WP_123669905.1">
    <property type="nucleotide sequence ID" value="NZ_RJKE01000001.1"/>
</dbReference>
<evidence type="ECO:0000256" key="2">
    <source>
        <dbReference type="ARBA" id="ARBA00023002"/>
    </source>
</evidence>
<dbReference type="Proteomes" id="UP000272400">
    <property type="component" value="Unassembled WGS sequence"/>
</dbReference>
<dbReference type="GO" id="GO:0016651">
    <property type="term" value="F:oxidoreductase activity, acting on NAD(P)H"/>
    <property type="evidence" value="ECO:0007669"/>
    <property type="project" value="TreeGrafter"/>
</dbReference>
<organism evidence="4 5">
    <name type="scientific">Actinocorallia herbida</name>
    <dbReference type="NCBI Taxonomy" id="58109"/>
    <lineage>
        <taxon>Bacteria</taxon>
        <taxon>Bacillati</taxon>
        <taxon>Actinomycetota</taxon>
        <taxon>Actinomycetes</taxon>
        <taxon>Streptosporangiales</taxon>
        <taxon>Thermomonosporaceae</taxon>
        <taxon>Actinocorallia</taxon>
    </lineage>
</organism>
<dbReference type="Gene3D" id="3.90.180.10">
    <property type="entry name" value="Medium-chain alcohol dehydrogenases, catalytic domain"/>
    <property type="match status" value="1"/>
</dbReference>
<gene>
    <name evidence="4" type="ORF">EDD29_8775</name>
</gene>
<dbReference type="OrthoDB" id="5195079at2"/>
<proteinExistence type="predicted"/>
<evidence type="ECO:0000256" key="1">
    <source>
        <dbReference type="ARBA" id="ARBA00022857"/>
    </source>
</evidence>
<dbReference type="Gene3D" id="3.40.50.720">
    <property type="entry name" value="NAD(P)-binding Rossmann-like Domain"/>
    <property type="match status" value="1"/>
</dbReference>
<name>A0A3N1DBY4_9ACTN</name>
<feature type="domain" description="Enoyl reductase (ER)" evidence="3">
    <location>
        <begin position="10"/>
        <end position="325"/>
    </location>
</feature>
<reference evidence="4 5" key="1">
    <citation type="submission" date="2018-11" db="EMBL/GenBank/DDBJ databases">
        <title>Sequencing the genomes of 1000 actinobacteria strains.</title>
        <authorList>
            <person name="Klenk H.-P."/>
        </authorList>
    </citation>
    <scope>NUCLEOTIDE SEQUENCE [LARGE SCALE GENOMIC DNA]</scope>
    <source>
        <strain evidence="4 5">DSM 44254</strain>
    </source>
</reference>
<dbReference type="InterPro" id="IPR013154">
    <property type="entry name" value="ADH-like_N"/>
</dbReference>
<dbReference type="GO" id="GO:0070402">
    <property type="term" value="F:NADPH binding"/>
    <property type="evidence" value="ECO:0007669"/>
    <property type="project" value="TreeGrafter"/>
</dbReference>
<accession>A0A3N1DBY4</accession>
<dbReference type="EMBL" id="RJKE01000001">
    <property type="protein sequence ID" value="ROO91032.1"/>
    <property type="molecule type" value="Genomic_DNA"/>
</dbReference>
<keyword evidence="2" id="KW-0560">Oxidoreductase</keyword>
<dbReference type="SUPFAM" id="SSF50129">
    <property type="entry name" value="GroES-like"/>
    <property type="match status" value="1"/>
</dbReference>
<dbReference type="InterPro" id="IPR020843">
    <property type="entry name" value="ER"/>
</dbReference>
<dbReference type="AlphaFoldDB" id="A0A3N1DBY4"/>
<evidence type="ECO:0000313" key="4">
    <source>
        <dbReference type="EMBL" id="ROO91032.1"/>
    </source>
</evidence>
<keyword evidence="5" id="KW-1185">Reference proteome</keyword>
<sequence>MKAIVQRKFGPADVLVLEETEAPVPGPGQVLVRVRAAGVHAVDASIREGQGPPTLPKPSLPMTPGREVAGTVEAVGADVADTWTGKRVVAHVGPLSGGYAEYALAPAASLHELPDGVSYAAAVAAIGTGRTAQLVRRSVSSGPEDVVIVTGASGGLGNQLAYLALSAGSRVIALYGGESKREAVAGIAGRDGSRPAIVDTSAEDWTERLTAAVGAKGATVVYDGVGGPVARACFEALTRGGRHIIYGWSSGSALTATAQDVVDRSLTLTSALGAPITDLRALETLSLEAVGRGEVVPLVTEFPLAEAPAAHTAIETRTSRGKVVLVPA</sequence>
<dbReference type="SUPFAM" id="SSF51735">
    <property type="entry name" value="NAD(P)-binding Rossmann-fold domains"/>
    <property type="match status" value="1"/>
</dbReference>
<comment type="caution">
    <text evidence="4">The sequence shown here is derived from an EMBL/GenBank/DDBJ whole genome shotgun (WGS) entry which is preliminary data.</text>
</comment>
<dbReference type="InterPro" id="IPR011032">
    <property type="entry name" value="GroES-like_sf"/>
</dbReference>